<dbReference type="GeneTree" id="ENSGT00690000103873"/>
<organism evidence="2 3">
    <name type="scientific">Lates calcarifer</name>
    <name type="common">Barramundi</name>
    <name type="synonym">Holocentrus calcarifer</name>
    <dbReference type="NCBI Taxonomy" id="8187"/>
    <lineage>
        <taxon>Eukaryota</taxon>
        <taxon>Metazoa</taxon>
        <taxon>Chordata</taxon>
        <taxon>Craniata</taxon>
        <taxon>Vertebrata</taxon>
        <taxon>Euteleostomi</taxon>
        <taxon>Actinopterygii</taxon>
        <taxon>Neopterygii</taxon>
        <taxon>Teleostei</taxon>
        <taxon>Neoteleostei</taxon>
        <taxon>Acanthomorphata</taxon>
        <taxon>Carangaria</taxon>
        <taxon>Carangaria incertae sedis</taxon>
        <taxon>Centropomidae</taxon>
        <taxon>Lates</taxon>
    </lineage>
</organism>
<dbReference type="Proteomes" id="UP000314980">
    <property type="component" value="Unassembled WGS sequence"/>
</dbReference>
<gene>
    <name evidence="2" type="primary">LOC108881856</name>
</gene>
<feature type="signal peptide" evidence="1">
    <location>
        <begin position="1"/>
        <end position="22"/>
    </location>
</feature>
<accession>A0A4W6DQC8</accession>
<feature type="chain" id="PRO_5021336030" description="Cytochrome c domain-containing protein" evidence="1">
    <location>
        <begin position="23"/>
        <end position="152"/>
    </location>
</feature>
<evidence type="ECO:0000256" key="1">
    <source>
        <dbReference type="SAM" id="SignalP"/>
    </source>
</evidence>
<evidence type="ECO:0000313" key="2">
    <source>
        <dbReference type="Ensembl" id="ENSLCAP00010027248.1"/>
    </source>
</evidence>
<evidence type="ECO:0008006" key="4">
    <source>
        <dbReference type="Google" id="ProtNLM"/>
    </source>
</evidence>
<sequence length="152" mass="16582">MFSFNMLLSVLALTLLVLSAEASTGGTPNHNYDLSGQALTDLYNTPVQKAEWMVRPLGNLPGIVGPVSHTGVRVKLDDDSEWLVHKGSGYGRSSQTVVTDAEHMSPAWETDRKINVERETTVSDLVDAGGANYNPLCSNCHHATRDMERRLG</sequence>
<proteinExistence type="predicted"/>
<reference evidence="2" key="2">
    <citation type="submission" date="2025-08" db="UniProtKB">
        <authorList>
            <consortium name="Ensembl"/>
        </authorList>
    </citation>
    <scope>IDENTIFICATION</scope>
</reference>
<keyword evidence="3" id="KW-1185">Reference proteome</keyword>
<reference evidence="2" key="3">
    <citation type="submission" date="2025-09" db="UniProtKB">
        <authorList>
            <consortium name="Ensembl"/>
        </authorList>
    </citation>
    <scope>IDENTIFICATION</scope>
</reference>
<dbReference type="Ensembl" id="ENSLCAT00010027825.1">
    <property type="protein sequence ID" value="ENSLCAP00010027248.1"/>
    <property type="gene ID" value="ENSLCAG00010012785.1"/>
</dbReference>
<evidence type="ECO:0000313" key="3">
    <source>
        <dbReference type="Proteomes" id="UP000314980"/>
    </source>
</evidence>
<dbReference type="AlphaFoldDB" id="A0A4W6DQC8"/>
<name>A0A4W6DQC8_LATCA</name>
<reference evidence="3" key="1">
    <citation type="submission" date="2015-09" db="EMBL/GenBank/DDBJ databases">
        <authorList>
            <person name="Sai Rama Sridatta P."/>
        </authorList>
    </citation>
    <scope>NUCLEOTIDE SEQUENCE [LARGE SCALE GENOMIC DNA]</scope>
</reference>
<protein>
    <recommendedName>
        <fullName evidence="4">Cytochrome c domain-containing protein</fullName>
    </recommendedName>
</protein>
<keyword evidence="1" id="KW-0732">Signal</keyword>